<comment type="caution">
    <text evidence="3">The sequence shown here is derived from an EMBL/GenBank/DDBJ whole genome shotgun (WGS) entry which is preliminary data.</text>
</comment>
<feature type="compositionally biased region" description="Basic and acidic residues" evidence="1">
    <location>
        <begin position="100"/>
        <end position="109"/>
    </location>
</feature>
<gene>
    <name evidence="3" type="ORF">IFM89_030202</name>
</gene>
<sequence>MEEKFKAKFGPSFTTELLKNHYRALKKNYNCIKTLLSESGFGWVNKREMVYADHDHAWDDYIKAHPEFNMWRTKSMSGYEDLCIIFGDGGATGKYSRALEEKDVTDEKSSATNEENLNGEGSQSPILAGGGLEPFQTYSPHEVAPAQSNSIVSLGKSPSYKEVALAPPGTIAKMQFLPREEDGHPNGEIGGKPSEIVSLDLGMLVPENNENQV</sequence>
<evidence type="ECO:0000313" key="4">
    <source>
        <dbReference type="Proteomes" id="UP000631114"/>
    </source>
</evidence>
<name>A0A835HMY7_9MAGN</name>
<feature type="domain" description="Myb/SANT-like" evidence="2">
    <location>
        <begin position="2"/>
        <end position="61"/>
    </location>
</feature>
<dbReference type="PANTHER" id="PTHR46929:SF33">
    <property type="entry name" value="L10-INTERACTING MYB DOMAIN-CONTAINING PROTEIN-LIKE ISOFORM X1"/>
    <property type="match status" value="1"/>
</dbReference>
<accession>A0A835HMY7</accession>
<organism evidence="3 4">
    <name type="scientific">Coptis chinensis</name>
    <dbReference type="NCBI Taxonomy" id="261450"/>
    <lineage>
        <taxon>Eukaryota</taxon>
        <taxon>Viridiplantae</taxon>
        <taxon>Streptophyta</taxon>
        <taxon>Embryophyta</taxon>
        <taxon>Tracheophyta</taxon>
        <taxon>Spermatophyta</taxon>
        <taxon>Magnoliopsida</taxon>
        <taxon>Ranunculales</taxon>
        <taxon>Ranunculaceae</taxon>
        <taxon>Coptidoideae</taxon>
        <taxon>Coptis</taxon>
    </lineage>
</organism>
<dbReference type="AlphaFoldDB" id="A0A835HMY7"/>
<protein>
    <recommendedName>
        <fullName evidence="2">Myb/SANT-like domain-containing protein</fullName>
    </recommendedName>
</protein>
<evidence type="ECO:0000313" key="3">
    <source>
        <dbReference type="EMBL" id="KAF9602596.1"/>
    </source>
</evidence>
<reference evidence="3 4" key="1">
    <citation type="submission" date="2020-10" db="EMBL/GenBank/DDBJ databases">
        <title>The Coptis chinensis genome and diversification of protoberbering-type alkaloids.</title>
        <authorList>
            <person name="Wang B."/>
            <person name="Shu S."/>
            <person name="Song C."/>
            <person name="Liu Y."/>
        </authorList>
    </citation>
    <scope>NUCLEOTIDE SEQUENCE [LARGE SCALE GENOMIC DNA]</scope>
    <source>
        <strain evidence="3">HL-2020</strain>
        <tissue evidence="3">Leaf</tissue>
    </source>
</reference>
<dbReference type="EMBL" id="JADFTS010000006">
    <property type="protein sequence ID" value="KAF9602596.1"/>
    <property type="molecule type" value="Genomic_DNA"/>
</dbReference>
<dbReference type="InterPro" id="IPR024752">
    <property type="entry name" value="Myb/SANT-like_dom"/>
</dbReference>
<feature type="compositionally biased region" description="Polar residues" evidence="1">
    <location>
        <begin position="110"/>
        <end position="125"/>
    </location>
</feature>
<dbReference type="Proteomes" id="UP000631114">
    <property type="component" value="Unassembled WGS sequence"/>
</dbReference>
<dbReference type="Pfam" id="PF12776">
    <property type="entry name" value="Myb_DNA-bind_3"/>
    <property type="match status" value="1"/>
</dbReference>
<keyword evidence="4" id="KW-1185">Reference proteome</keyword>
<evidence type="ECO:0000259" key="2">
    <source>
        <dbReference type="Pfam" id="PF12776"/>
    </source>
</evidence>
<dbReference type="PANTHER" id="PTHR46929">
    <property type="entry name" value="EXPRESSED PROTEIN"/>
    <property type="match status" value="1"/>
</dbReference>
<feature type="region of interest" description="Disordered" evidence="1">
    <location>
        <begin position="100"/>
        <end position="138"/>
    </location>
</feature>
<proteinExistence type="predicted"/>
<evidence type="ECO:0000256" key="1">
    <source>
        <dbReference type="SAM" id="MobiDB-lite"/>
    </source>
</evidence>
<dbReference type="OrthoDB" id="912437at2759"/>